<feature type="compositionally biased region" description="Polar residues" evidence="1">
    <location>
        <begin position="1"/>
        <end position="11"/>
    </location>
</feature>
<dbReference type="EMBL" id="CAXITT010000309">
    <property type="protein sequence ID" value="CAL1538685.1"/>
    <property type="molecule type" value="Genomic_DNA"/>
</dbReference>
<dbReference type="PANTHER" id="PTHR23313:SF0">
    <property type="entry name" value="TESTIS-EXPRESSED PROTEIN 9"/>
    <property type="match status" value="1"/>
</dbReference>
<protein>
    <recommendedName>
        <fullName evidence="4">Testis expressed 9</fullName>
    </recommendedName>
</protein>
<feature type="region of interest" description="Disordered" evidence="1">
    <location>
        <begin position="1"/>
        <end position="45"/>
    </location>
</feature>
<reference evidence="2 3" key="1">
    <citation type="submission" date="2024-04" db="EMBL/GenBank/DDBJ databases">
        <authorList>
            <consortium name="Genoscope - CEA"/>
            <person name="William W."/>
        </authorList>
    </citation>
    <scope>NUCLEOTIDE SEQUENCE [LARGE SCALE GENOMIC DNA]</scope>
</reference>
<evidence type="ECO:0000256" key="1">
    <source>
        <dbReference type="SAM" id="MobiDB-lite"/>
    </source>
</evidence>
<accession>A0AAV2HWV5</accession>
<evidence type="ECO:0008006" key="4">
    <source>
        <dbReference type="Google" id="ProtNLM"/>
    </source>
</evidence>
<feature type="region of interest" description="Disordered" evidence="1">
    <location>
        <begin position="228"/>
        <end position="274"/>
    </location>
</feature>
<evidence type="ECO:0000313" key="3">
    <source>
        <dbReference type="Proteomes" id="UP001497497"/>
    </source>
</evidence>
<name>A0AAV2HWV5_LYMST</name>
<dbReference type="PANTHER" id="PTHR23313">
    <property type="entry name" value="TSEC1-RELATED"/>
    <property type="match status" value="1"/>
</dbReference>
<organism evidence="2 3">
    <name type="scientific">Lymnaea stagnalis</name>
    <name type="common">Great pond snail</name>
    <name type="synonym">Helix stagnalis</name>
    <dbReference type="NCBI Taxonomy" id="6523"/>
    <lineage>
        <taxon>Eukaryota</taxon>
        <taxon>Metazoa</taxon>
        <taxon>Spiralia</taxon>
        <taxon>Lophotrochozoa</taxon>
        <taxon>Mollusca</taxon>
        <taxon>Gastropoda</taxon>
        <taxon>Heterobranchia</taxon>
        <taxon>Euthyneura</taxon>
        <taxon>Panpulmonata</taxon>
        <taxon>Hygrophila</taxon>
        <taxon>Lymnaeoidea</taxon>
        <taxon>Lymnaeidae</taxon>
        <taxon>Lymnaea</taxon>
    </lineage>
</organism>
<dbReference type="AlphaFoldDB" id="A0AAV2HWV5"/>
<proteinExistence type="predicted"/>
<sequence>MADSAKNSSSKQKSHPNKLKTANAVSLGQKSGGDNKQSSDIQSREAEYKRLNAELEAKTASLVQEAEMVMREQENVLAKSHLLDNINAEEFLQGLLVVSGNICEEGGLLDVLLYQREWWLLERSQVTLGQRVVIGTVSKKKPKPQPHVADDVAVPEDSFITALHQEFSDLSARLGQDGDVTVEDDVDDILPQGAADMGTEAMLRFLKAKLRVMQEEVDRLVHENHLKEEENRQLTQKLKDTEEDRNRLMRTTSAQQQQMDKHKKMAEEMKGKSDSLEAQMSAMKKEVDQMKRNQKQQQTSQSATEVRLNRALEEIEKYREELSKAKTTSKDAHDSDKKRVEQLMAENKRLEKQKNELMSGFKKQMKLIDVLKRQKMHIEAAKMMQFSEEEFVKALEWGS</sequence>
<feature type="compositionally biased region" description="Basic and acidic residues" evidence="1">
    <location>
        <begin position="265"/>
        <end position="274"/>
    </location>
</feature>
<feature type="compositionally biased region" description="Basic and acidic residues" evidence="1">
    <location>
        <begin position="228"/>
        <end position="247"/>
    </location>
</feature>
<feature type="compositionally biased region" description="Polar residues" evidence="1">
    <location>
        <begin position="249"/>
        <end position="258"/>
    </location>
</feature>
<feature type="compositionally biased region" description="Polar residues" evidence="1">
    <location>
        <begin position="23"/>
        <end position="41"/>
    </location>
</feature>
<gene>
    <name evidence="2" type="ORF">GSLYS_00012506001</name>
</gene>
<comment type="caution">
    <text evidence="2">The sequence shown here is derived from an EMBL/GenBank/DDBJ whole genome shotgun (WGS) entry which is preliminary data.</text>
</comment>
<keyword evidence="3" id="KW-1185">Reference proteome</keyword>
<dbReference type="Proteomes" id="UP001497497">
    <property type="component" value="Unassembled WGS sequence"/>
</dbReference>
<evidence type="ECO:0000313" key="2">
    <source>
        <dbReference type="EMBL" id="CAL1538685.1"/>
    </source>
</evidence>